<keyword evidence="5 8" id="KW-0324">Glycolysis</keyword>
<feature type="binding site" evidence="8">
    <location>
        <position position="413"/>
    </location>
    <ligand>
        <name>Mn(2+)</name>
        <dbReference type="ChEBI" id="CHEBI:29035"/>
        <label>1</label>
    </ligand>
</feature>
<feature type="binding site" evidence="8">
    <location>
        <position position="417"/>
    </location>
    <ligand>
        <name>Mn(2+)</name>
        <dbReference type="ChEBI" id="CHEBI:29035"/>
        <label>1</label>
    </ligand>
</feature>
<dbReference type="InterPro" id="IPR017850">
    <property type="entry name" value="Alkaline_phosphatase_core_sf"/>
</dbReference>
<dbReference type="RefSeq" id="WP_423064656.1">
    <property type="nucleotide sequence ID" value="NZ_CP146843.1"/>
</dbReference>
<keyword evidence="6 8" id="KW-0464">Manganese</keyword>
<name>A0ABZ2U8K8_ASHYP</name>
<dbReference type="EC" id="5.4.2.12" evidence="8 9"/>
<dbReference type="HAMAP" id="MF_01038">
    <property type="entry name" value="GpmI"/>
    <property type="match status" value="1"/>
</dbReference>
<dbReference type="InterPro" id="IPR006124">
    <property type="entry name" value="Metalloenzyme"/>
</dbReference>
<feature type="domain" description="BPG-independent PGAM N-terminal" evidence="11">
    <location>
        <begin position="93"/>
        <end position="309"/>
    </location>
</feature>
<proteinExistence type="inferred from homology"/>
<feature type="binding site" evidence="8">
    <location>
        <position position="134"/>
    </location>
    <ligand>
        <name>substrate</name>
    </ligand>
</feature>
<evidence type="ECO:0000256" key="7">
    <source>
        <dbReference type="ARBA" id="ARBA00023235"/>
    </source>
</evidence>
<dbReference type="CDD" id="cd16010">
    <property type="entry name" value="iPGM"/>
    <property type="match status" value="1"/>
</dbReference>
<protein>
    <recommendedName>
        <fullName evidence="8 9">2,3-bisphosphoglycerate-independent phosphoglycerate mutase</fullName>
        <shortName evidence="8">BPG-independent PGAM</shortName>
        <shortName evidence="8">Phosphoglyceromutase</shortName>
        <shortName evidence="8">iPGM</shortName>
        <ecNumber evidence="8 9">5.4.2.12</ecNumber>
    </recommendedName>
</protein>
<evidence type="ECO:0000259" key="10">
    <source>
        <dbReference type="Pfam" id="PF01676"/>
    </source>
</evidence>
<feature type="binding site" evidence="8">
    <location>
        <position position="23"/>
    </location>
    <ligand>
        <name>Mn(2+)</name>
        <dbReference type="ChEBI" id="CHEBI:29035"/>
        <label>2</label>
    </ligand>
</feature>
<feature type="binding site" evidence="8">
    <location>
        <position position="73"/>
    </location>
    <ligand>
        <name>Mn(2+)</name>
        <dbReference type="ChEBI" id="CHEBI:29035"/>
        <label>2</label>
    </ligand>
</feature>
<dbReference type="InterPro" id="IPR005995">
    <property type="entry name" value="Pgm_bpd_ind"/>
</dbReference>
<sequence length="520" mass="58114">MRNKKLIKSEVFLNKFVGLIILDGLGLSSQKENNAFYLAKTPYLDYLLANYPNTTLKASGLEVGLPKGQMGNSEVGHLNLGSGRIIDQYLTKINKSIDDETFFVNKQFLKSINHAKKHNSKIHLLGLISDGGVHSYLKHFESLLDLMKKHQVEDITYLHAFTDGRDTDPYSGLKYMQQILNYGFKVASVSGRYFALDRDNNWERINLVYNMLTSSQALIIKSPLEGIRNSYKEGVSDEFIKPFIIDKTGLIEDNDSVIFVNFRSDRIARLAVALSNSSMTSHFQTIGKQSFQGIKILKNLFVVSMTFYSPYVSGVVAFEADNLKNIYGEIISVNGLRQLRIAETEKYPHVTYFFDGGKEQKFLNVDNILVPSPKVKTYDLKPEMSAFLVAENATKAILSEKYQTMILNFANPDMVGHTGSLEATIKAVETVDQCLKEVIKAILKIGGIACVVSDHGNAEQMVDDAGKPHTAHTTNPVPFIVINKTCNLRTGYLCDVAPTLLELLDIPKPKEMKGNSLILN</sequence>
<gene>
    <name evidence="8 12" type="primary">gpmI</name>
    <name evidence="12" type="ORF">AshY1_03100</name>
</gene>
<evidence type="ECO:0000313" key="13">
    <source>
        <dbReference type="Proteomes" id="UP001484199"/>
    </source>
</evidence>
<evidence type="ECO:0000256" key="3">
    <source>
        <dbReference type="ARBA" id="ARBA00008819"/>
    </source>
</evidence>
<comment type="function">
    <text evidence="8">Catalyzes the interconversion of 2-phosphoglycerate and 3-phosphoglycerate.</text>
</comment>
<dbReference type="SUPFAM" id="SSF53649">
    <property type="entry name" value="Alkaline phosphatase-like"/>
    <property type="match status" value="1"/>
</dbReference>
<feature type="binding site" evidence="8">
    <location>
        <position position="454"/>
    </location>
    <ligand>
        <name>Mn(2+)</name>
        <dbReference type="ChEBI" id="CHEBI:29035"/>
        <label>2</label>
    </ligand>
</feature>
<evidence type="ECO:0000256" key="8">
    <source>
        <dbReference type="HAMAP-Rule" id="MF_01038"/>
    </source>
</evidence>
<dbReference type="InterPro" id="IPR011258">
    <property type="entry name" value="BPG-indep_PGM_N"/>
</dbReference>
<evidence type="ECO:0000256" key="2">
    <source>
        <dbReference type="ARBA" id="ARBA00004798"/>
    </source>
</evidence>
<evidence type="ECO:0000313" key="12">
    <source>
        <dbReference type="EMBL" id="WYY26426.1"/>
    </source>
</evidence>
<dbReference type="Gene3D" id="3.40.1450.10">
    <property type="entry name" value="BPG-independent phosphoglycerate mutase, domain B"/>
    <property type="match status" value="1"/>
</dbReference>
<organism evidence="12 13">
    <name type="scientific">Ash yellows phytoplasma</name>
    <dbReference type="NCBI Taxonomy" id="35780"/>
    <lineage>
        <taxon>Bacteria</taxon>
        <taxon>Bacillati</taxon>
        <taxon>Mycoplasmatota</taxon>
        <taxon>Mollicutes</taxon>
        <taxon>Acholeplasmatales</taxon>
        <taxon>Acholeplasmataceae</taxon>
        <taxon>Candidatus Phytoplasma</taxon>
        <taxon>16SrVII (Ash yellows group)</taxon>
    </lineage>
</organism>
<dbReference type="Pfam" id="PF06415">
    <property type="entry name" value="iPGM_N"/>
    <property type="match status" value="1"/>
</dbReference>
<feature type="domain" description="Metalloenzyme" evidence="10">
    <location>
        <begin position="17"/>
        <end position="507"/>
    </location>
</feature>
<feature type="binding site" evidence="8">
    <location>
        <position position="455"/>
    </location>
    <ligand>
        <name>Mn(2+)</name>
        <dbReference type="ChEBI" id="CHEBI:29035"/>
        <label>2</label>
    </ligand>
</feature>
<dbReference type="Pfam" id="PF01676">
    <property type="entry name" value="Metalloenzyme"/>
    <property type="match status" value="1"/>
</dbReference>
<dbReference type="InterPro" id="IPR036646">
    <property type="entry name" value="PGAM_B_sf"/>
</dbReference>
<dbReference type="Proteomes" id="UP001484199">
    <property type="component" value="Chromosome"/>
</dbReference>
<comment type="similarity">
    <text evidence="3 8">Belongs to the BPG-independent phosphoglycerate mutase family.</text>
</comment>
<reference evidence="12" key="1">
    <citation type="submission" date="2024-03" db="EMBL/GenBank/DDBJ databases">
        <title>The Complete Genome of 'Candidatus Phytoplasma fraxini' AshY1 from the Ash Yellows Group.</title>
        <authorList>
            <person name="Boehm J.W."/>
            <person name="Huettel B."/>
            <person name="Schneider B."/>
            <person name="Kube M."/>
        </authorList>
    </citation>
    <scope>NUCLEOTIDE SEQUENCE [LARGE SCALE GENOMIC DNA]</scope>
    <source>
        <strain evidence="12">AshY1</strain>
    </source>
</reference>
<feature type="binding site" evidence="8">
    <location>
        <position position="192"/>
    </location>
    <ligand>
        <name>substrate</name>
    </ligand>
</feature>
<comment type="catalytic activity">
    <reaction evidence="1 8">
        <text>(2R)-2-phosphoglycerate = (2R)-3-phosphoglycerate</text>
        <dbReference type="Rhea" id="RHEA:15901"/>
        <dbReference type="ChEBI" id="CHEBI:58272"/>
        <dbReference type="ChEBI" id="CHEBI:58289"/>
        <dbReference type="EC" id="5.4.2.12"/>
    </reaction>
</comment>
<feature type="active site" description="Phosphoserine intermediate" evidence="8">
    <location>
        <position position="73"/>
    </location>
</feature>
<comment type="cofactor">
    <cofactor evidence="8">
        <name>Mn(2+)</name>
        <dbReference type="ChEBI" id="CHEBI:29035"/>
    </cofactor>
    <text evidence="8">Binds 2 manganese ions per subunit.</text>
</comment>
<feature type="binding site" evidence="8">
    <location>
        <position position="346"/>
    </location>
    <ligand>
        <name>substrate</name>
    </ligand>
</feature>
<keyword evidence="13" id="KW-1185">Reference proteome</keyword>
<keyword evidence="7 8" id="KW-0413">Isomerase</keyword>
<feature type="binding site" evidence="8">
    <location>
        <begin position="165"/>
        <end position="166"/>
    </location>
    <ligand>
        <name>substrate</name>
    </ligand>
</feature>
<evidence type="ECO:0000256" key="1">
    <source>
        <dbReference type="ARBA" id="ARBA00000370"/>
    </source>
</evidence>
<keyword evidence="4 8" id="KW-0479">Metal-binding</keyword>
<feature type="binding site" evidence="8">
    <location>
        <position position="198"/>
    </location>
    <ligand>
        <name>substrate</name>
    </ligand>
</feature>
<evidence type="ECO:0000256" key="5">
    <source>
        <dbReference type="ARBA" id="ARBA00023152"/>
    </source>
</evidence>
<comment type="subunit">
    <text evidence="8">Monomer.</text>
</comment>
<evidence type="ECO:0000259" key="11">
    <source>
        <dbReference type="Pfam" id="PF06415"/>
    </source>
</evidence>
<accession>A0ABZ2U8K8</accession>
<feature type="binding site" evidence="8">
    <location>
        <begin position="263"/>
        <end position="266"/>
    </location>
    <ligand>
        <name>substrate</name>
    </ligand>
</feature>
<evidence type="ECO:0000256" key="6">
    <source>
        <dbReference type="ARBA" id="ARBA00023211"/>
    </source>
</evidence>
<evidence type="ECO:0000256" key="9">
    <source>
        <dbReference type="NCBIfam" id="TIGR01307"/>
    </source>
</evidence>
<evidence type="ECO:0000256" key="4">
    <source>
        <dbReference type="ARBA" id="ARBA00022723"/>
    </source>
</evidence>
<dbReference type="PANTHER" id="PTHR31637">
    <property type="entry name" value="2,3-BISPHOSPHOGLYCERATE-INDEPENDENT PHOSPHOGLYCERATE MUTASE"/>
    <property type="match status" value="1"/>
</dbReference>
<dbReference type="SUPFAM" id="SSF64158">
    <property type="entry name" value="2,3-Bisphosphoglycerate-independent phosphoglycerate mutase, substrate-binding domain"/>
    <property type="match status" value="1"/>
</dbReference>
<dbReference type="NCBIfam" id="TIGR01307">
    <property type="entry name" value="pgm_bpd_ind"/>
    <property type="match status" value="1"/>
</dbReference>
<dbReference type="Gene3D" id="3.40.720.10">
    <property type="entry name" value="Alkaline Phosphatase, subunit A"/>
    <property type="match status" value="1"/>
</dbReference>
<feature type="binding site" evidence="8">
    <location>
        <position position="472"/>
    </location>
    <ligand>
        <name>Mn(2+)</name>
        <dbReference type="ChEBI" id="CHEBI:29035"/>
        <label>1</label>
    </ligand>
</feature>
<dbReference type="EMBL" id="CP146843">
    <property type="protein sequence ID" value="WYY26426.1"/>
    <property type="molecule type" value="Genomic_DNA"/>
</dbReference>
<dbReference type="PANTHER" id="PTHR31637:SF0">
    <property type="entry name" value="2,3-BISPHOSPHOGLYCERATE-INDEPENDENT PHOSPHOGLYCERATE MUTASE"/>
    <property type="match status" value="1"/>
</dbReference>
<comment type="pathway">
    <text evidence="2 8">Carbohydrate degradation; glycolysis; pyruvate from D-glyceraldehyde 3-phosphate: step 3/5.</text>
</comment>
<dbReference type="PIRSF" id="PIRSF001492">
    <property type="entry name" value="IPGAM"/>
    <property type="match status" value="1"/>
</dbReference>